<dbReference type="PANTHER" id="PTHR38138">
    <property type="entry name" value="VNG6441H"/>
    <property type="match status" value="1"/>
</dbReference>
<keyword evidence="1" id="KW-0472">Membrane</keyword>
<dbReference type="InterPro" id="IPR012859">
    <property type="entry name" value="Pilin_N_archaeal"/>
</dbReference>
<name>A0A151AJY6_9EURY</name>
<dbReference type="Pfam" id="PF07790">
    <property type="entry name" value="Pilin_N"/>
    <property type="match status" value="1"/>
</dbReference>
<accession>A0A151AJY6</accession>
<dbReference type="AlphaFoldDB" id="A0A151AJY6"/>
<protein>
    <recommendedName>
        <fullName evidence="2">Archaeal Type IV pilin N-terminal domain-containing protein</fullName>
    </recommendedName>
</protein>
<feature type="transmembrane region" description="Helical" evidence="1">
    <location>
        <begin position="21"/>
        <end position="46"/>
    </location>
</feature>
<dbReference type="NCBIfam" id="TIGR02537">
    <property type="entry name" value="arch_flag_Nterm"/>
    <property type="match status" value="1"/>
</dbReference>
<dbReference type="PATRIC" id="fig|1008153.3.peg.609"/>
<organism evidence="3 4">
    <name type="scientific">Halalkalicoccus paucihalophilus</name>
    <dbReference type="NCBI Taxonomy" id="1008153"/>
    <lineage>
        <taxon>Archaea</taxon>
        <taxon>Methanobacteriati</taxon>
        <taxon>Methanobacteriota</taxon>
        <taxon>Stenosarchaea group</taxon>
        <taxon>Halobacteria</taxon>
        <taxon>Halobacteriales</taxon>
        <taxon>Halococcaceae</taxon>
        <taxon>Halalkalicoccus</taxon>
    </lineage>
</organism>
<dbReference type="OrthoDB" id="118020at2157"/>
<evidence type="ECO:0000313" key="4">
    <source>
        <dbReference type="Proteomes" id="UP000075321"/>
    </source>
</evidence>
<dbReference type="RefSeq" id="WP_066379310.1">
    <property type="nucleotide sequence ID" value="NZ_LTAZ01000001.1"/>
</dbReference>
<keyword evidence="1" id="KW-0812">Transmembrane</keyword>
<dbReference type="PANTHER" id="PTHR38138:SF1">
    <property type="entry name" value="ARCHAEAL TYPE IV PILIN N-TERMINAL DOMAIN-CONTAINING PROTEIN"/>
    <property type="match status" value="1"/>
</dbReference>
<evidence type="ECO:0000313" key="3">
    <source>
        <dbReference type="EMBL" id="KYH27934.1"/>
    </source>
</evidence>
<sequence length="145" mass="14360">MMKELKRKLSAPFSGEADRGVSPVIGAILMVAITVILAAVIGAFVLGLGNGLGEGSGPQAQLSISGDADNVTISHNGGDTIENAELKGSAIGEGTVTVTNGTITEFSLSAGDSIDVAGDGLSAGTLNVVVGDNVIASYEVPETST</sequence>
<feature type="domain" description="Archaeal Type IV pilin N-terminal" evidence="2">
    <location>
        <begin position="19"/>
        <end position="87"/>
    </location>
</feature>
<evidence type="ECO:0000256" key="1">
    <source>
        <dbReference type="SAM" id="Phobius"/>
    </source>
</evidence>
<reference evidence="3 4" key="1">
    <citation type="submission" date="2016-02" db="EMBL/GenBank/DDBJ databases">
        <title>Genome sequence of Halalkalicoccus paucihalophilus DSM 24557.</title>
        <authorList>
            <person name="Poehlein A."/>
            <person name="Daniel R."/>
        </authorList>
    </citation>
    <scope>NUCLEOTIDE SEQUENCE [LARGE SCALE GENOMIC DNA]</scope>
    <source>
        <strain evidence="3 4">DSM 24557</strain>
    </source>
</reference>
<dbReference type="Proteomes" id="UP000075321">
    <property type="component" value="Unassembled WGS sequence"/>
</dbReference>
<gene>
    <name evidence="3" type="ORF">HAPAU_06090</name>
</gene>
<dbReference type="InterPro" id="IPR013373">
    <property type="entry name" value="Flagellin/pilin_N_arc"/>
</dbReference>
<dbReference type="EMBL" id="LTAZ01000001">
    <property type="protein sequence ID" value="KYH27934.1"/>
    <property type="molecule type" value="Genomic_DNA"/>
</dbReference>
<comment type="caution">
    <text evidence="3">The sequence shown here is derived from an EMBL/GenBank/DDBJ whole genome shotgun (WGS) entry which is preliminary data.</text>
</comment>
<keyword evidence="1" id="KW-1133">Transmembrane helix</keyword>
<keyword evidence="4" id="KW-1185">Reference proteome</keyword>
<evidence type="ECO:0000259" key="2">
    <source>
        <dbReference type="Pfam" id="PF07790"/>
    </source>
</evidence>
<proteinExistence type="predicted"/>